<name>A0A4Z2EJH2_9TELE</name>
<proteinExistence type="predicted"/>
<dbReference type="Proteomes" id="UP000314294">
    <property type="component" value="Unassembled WGS sequence"/>
</dbReference>
<dbReference type="OrthoDB" id="8957810at2759"/>
<gene>
    <name evidence="2" type="primary">PLEKHA6_1</name>
    <name evidence="2" type="ORF">EYF80_061071</name>
</gene>
<feature type="region of interest" description="Disordered" evidence="1">
    <location>
        <begin position="97"/>
        <end position="208"/>
    </location>
</feature>
<evidence type="ECO:0000313" key="2">
    <source>
        <dbReference type="EMBL" id="TNN28781.1"/>
    </source>
</evidence>
<feature type="compositionally biased region" description="Polar residues" evidence="1">
    <location>
        <begin position="173"/>
        <end position="182"/>
    </location>
</feature>
<sequence length="208" mass="22730">MAGTFQFTMHTSGFGKVLLNTKEGSTQHQEGRVDSPQPQTFSEPIRLVPGAADGGIEGVVGYCLMWSQDEAQGRFHLAEQNHLNEVQDLVQDRQATMNKVGIVPPRTKSPTDESHGRPGGSRLNGSRPGGAPRERPKSAVFPVELKSKMSVEEQNERIRRNQSSSARDKRRSLNLSAGQSPANYRVVGDAVRDTASRGRLSQRPRGGT</sequence>
<reference evidence="2 3" key="1">
    <citation type="submission" date="2019-03" db="EMBL/GenBank/DDBJ databases">
        <title>First draft genome of Liparis tanakae, snailfish: a comprehensive survey of snailfish specific genes.</title>
        <authorList>
            <person name="Kim W."/>
            <person name="Song I."/>
            <person name="Jeong J.-H."/>
            <person name="Kim D."/>
            <person name="Kim S."/>
            <person name="Ryu S."/>
            <person name="Song J.Y."/>
            <person name="Lee S.K."/>
        </authorList>
    </citation>
    <scope>NUCLEOTIDE SEQUENCE [LARGE SCALE GENOMIC DNA]</scope>
    <source>
        <tissue evidence="2">Muscle</tissue>
    </source>
</reference>
<comment type="caution">
    <text evidence="2">The sequence shown here is derived from an EMBL/GenBank/DDBJ whole genome shotgun (WGS) entry which is preliminary data.</text>
</comment>
<evidence type="ECO:0000313" key="3">
    <source>
        <dbReference type="Proteomes" id="UP000314294"/>
    </source>
</evidence>
<dbReference type="EMBL" id="SRLO01006452">
    <property type="protein sequence ID" value="TNN28781.1"/>
    <property type="molecule type" value="Genomic_DNA"/>
</dbReference>
<organism evidence="2 3">
    <name type="scientific">Liparis tanakae</name>
    <name type="common">Tanaka's snailfish</name>
    <dbReference type="NCBI Taxonomy" id="230148"/>
    <lineage>
        <taxon>Eukaryota</taxon>
        <taxon>Metazoa</taxon>
        <taxon>Chordata</taxon>
        <taxon>Craniata</taxon>
        <taxon>Vertebrata</taxon>
        <taxon>Euteleostomi</taxon>
        <taxon>Actinopterygii</taxon>
        <taxon>Neopterygii</taxon>
        <taxon>Teleostei</taxon>
        <taxon>Neoteleostei</taxon>
        <taxon>Acanthomorphata</taxon>
        <taxon>Eupercaria</taxon>
        <taxon>Perciformes</taxon>
        <taxon>Cottioidei</taxon>
        <taxon>Cottales</taxon>
        <taxon>Liparidae</taxon>
        <taxon>Liparis</taxon>
    </lineage>
</organism>
<protein>
    <submittedName>
        <fullName evidence="2">Pleckstrin y domain-containing family A member 6</fullName>
    </submittedName>
</protein>
<accession>A0A4Z2EJH2</accession>
<keyword evidence="3" id="KW-1185">Reference proteome</keyword>
<feature type="compositionally biased region" description="Basic and acidic residues" evidence="1">
    <location>
        <begin position="145"/>
        <end position="159"/>
    </location>
</feature>
<dbReference type="AlphaFoldDB" id="A0A4Z2EJH2"/>
<evidence type="ECO:0000256" key="1">
    <source>
        <dbReference type="SAM" id="MobiDB-lite"/>
    </source>
</evidence>